<evidence type="ECO:0000256" key="1">
    <source>
        <dbReference type="SAM" id="MobiDB-lite"/>
    </source>
</evidence>
<keyword evidence="3" id="KW-1185">Reference proteome</keyword>
<dbReference type="EMBL" id="RBNJ01002816">
    <property type="protein sequence ID" value="RUS31570.1"/>
    <property type="molecule type" value="Genomic_DNA"/>
</dbReference>
<comment type="caution">
    <text evidence="2">The sequence shown here is derived from an EMBL/GenBank/DDBJ whole genome shotgun (WGS) entry which is preliminary data.</text>
</comment>
<dbReference type="AlphaFoldDB" id="A0A433QP72"/>
<reference evidence="2 3" key="1">
    <citation type="journal article" date="2018" name="New Phytol.">
        <title>Phylogenomics of Endogonaceae and evolution of mycorrhizas within Mucoromycota.</title>
        <authorList>
            <person name="Chang Y."/>
            <person name="Desiro A."/>
            <person name="Na H."/>
            <person name="Sandor L."/>
            <person name="Lipzen A."/>
            <person name="Clum A."/>
            <person name="Barry K."/>
            <person name="Grigoriev I.V."/>
            <person name="Martin F.M."/>
            <person name="Stajich J.E."/>
            <person name="Smith M.E."/>
            <person name="Bonito G."/>
            <person name="Spatafora J.W."/>
        </authorList>
    </citation>
    <scope>NUCLEOTIDE SEQUENCE [LARGE SCALE GENOMIC DNA]</scope>
    <source>
        <strain evidence="2 3">AD002</strain>
    </source>
</reference>
<feature type="compositionally biased region" description="Basic and acidic residues" evidence="1">
    <location>
        <begin position="108"/>
        <end position="131"/>
    </location>
</feature>
<gene>
    <name evidence="2" type="ORF">BC938DRAFT_477544</name>
</gene>
<evidence type="ECO:0000313" key="2">
    <source>
        <dbReference type="EMBL" id="RUS31570.1"/>
    </source>
</evidence>
<evidence type="ECO:0000313" key="3">
    <source>
        <dbReference type="Proteomes" id="UP000274822"/>
    </source>
</evidence>
<proteinExistence type="predicted"/>
<accession>A0A433QP72</accession>
<sequence>MYSHHQNALSLCLSTRRQIHINGHRHCYETNKLIPIMRQGLCTLEIIFGFFQLPHAIVHLPHHLERPSVKHHNHQRHCPEQQLYPTSSQREQDRYESCAQRRHSGQVLKRENVVERETKSGDAREARDKRERRGRFSGRIGWDRNDGHREQLRGLEVFPND</sequence>
<protein>
    <submittedName>
        <fullName evidence="2">Uncharacterized protein</fullName>
    </submittedName>
</protein>
<dbReference type="Proteomes" id="UP000274822">
    <property type="component" value="Unassembled WGS sequence"/>
</dbReference>
<organism evidence="2 3">
    <name type="scientific">Jimgerdemannia flammicorona</name>
    <dbReference type="NCBI Taxonomy" id="994334"/>
    <lineage>
        <taxon>Eukaryota</taxon>
        <taxon>Fungi</taxon>
        <taxon>Fungi incertae sedis</taxon>
        <taxon>Mucoromycota</taxon>
        <taxon>Mucoromycotina</taxon>
        <taxon>Endogonomycetes</taxon>
        <taxon>Endogonales</taxon>
        <taxon>Endogonaceae</taxon>
        <taxon>Jimgerdemannia</taxon>
    </lineage>
</organism>
<feature type="region of interest" description="Disordered" evidence="1">
    <location>
        <begin position="68"/>
        <end position="148"/>
    </location>
</feature>
<name>A0A433QP72_9FUNG</name>